<keyword evidence="5 6" id="KW-0472">Membrane</keyword>
<evidence type="ECO:0000256" key="2">
    <source>
        <dbReference type="ARBA" id="ARBA00022475"/>
    </source>
</evidence>
<gene>
    <name evidence="7" type="ORF">GCM10009118_01480</name>
</gene>
<proteinExistence type="predicted"/>
<evidence type="ECO:0000256" key="6">
    <source>
        <dbReference type="SAM" id="Phobius"/>
    </source>
</evidence>
<dbReference type="PANTHER" id="PTHR30250:SF11">
    <property type="entry name" value="O-ANTIGEN TRANSPORTER-RELATED"/>
    <property type="match status" value="1"/>
</dbReference>
<feature type="transmembrane region" description="Helical" evidence="6">
    <location>
        <begin position="385"/>
        <end position="404"/>
    </location>
</feature>
<reference evidence="8" key="1">
    <citation type="journal article" date="2019" name="Int. J. Syst. Evol. Microbiol.">
        <title>The Global Catalogue of Microorganisms (GCM) 10K type strain sequencing project: providing services to taxonomists for standard genome sequencing and annotation.</title>
        <authorList>
            <consortium name="The Broad Institute Genomics Platform"/>
            <consortium name="The Broad Institute Genome Sequencing Center for Infectious Disease"/>
            <person name="Wu L."/>
            <person name="Ma J."/>
        </authorList>
    </citation>
    <scope>NUCLEOTIDE SEQUENCE [LARGE SCALE GENOMIC DNA]</scope>
    <source>
        <strain evidence="8">JCM 16083</strain>
    </source>
</reference>
<feature type="transmembrane region" description="Helical" evidence="6">
    <location>
        <begin position="40"/>
        <end position="60"/>
    </location>
</feature>
<dbReference type="PANTHER" id="PTHR30250">
    <property type="entry name" value="PST FAMILY PREDICTED COLANIC ACID TRANSPORTER"/>
    <property type="match status" value="1"/>
</dbReference>
<organism evidence="7 8">
    <name type="scientific">Wandonia haliotis</name>
    <dbReference type="NCBI Taxonomy" id="574963"/>
    <lineage>
        <taxon>Bacteria</taxon>
        <taxon>Pseudomonadati</taxon>
        <taxon>Bacteroidota</taxon>
        <taxon>Flavobacteriia</taxon>
        <taxon>Flavobacteriales</taxon>
        <taxon>Crocinitomicaceae</taxon>
        <taxon>Wandonia</taxon>
    </lineage>
</organism>
<feature type="transmembrane region" description="Helical" evidence="6">
    <location>
        <begin position="151"/>
        <end position="173"/>
    </location>
</feature>
<dbReference type="InterPro" id="IPR050833">
    <property type="entry name" value="Poly_Biosynth_Transport"/>
</dbReference>
<feature type="transmembrane region" description="Helical" evidence="6">
    <location>
        <begin position="256"/>
        <end position="278"/>
    </location>
</feature>
<dbReference type="Proteomes" id="UP001501126">
    <property type="component" value="Unassembled WGS sequence"/>
</dbReference>
<keyword evidence="3 6" id="KW-0812">Transmembrane</keyword>
<comment type="subcellular location">
    <subcellularLocation>
        <location evidence="1">Cell membrane</location>
        <topology evidence="1">Multi-pass membrane protein</topology>
    </subcellularLocation>
</comment>
<protein>
    <submittedName>
        <fullName evidence="7">Oligosaccharide flippase family protein</fullName>
    </submittedName>
</protein>
<evidence type="ECO:0000313" key="7">
    <source>
        <dbReference type="EMBL" id="GAA0873740.1"/>
    </source>
</evidence>
<evidence type="ECO:0000256" key="3">
    <source>
        <dbReference type="ARBA" id="ARBA00022692"/>
    </source>
</evidence>
<feature type="transmembrane region" description="Helical" evidence="6">
    <location>
        <begin position="446"/>
        <end position="464"/>
    </location>
</feature>
<feature type="transmembrane region" description="Helical" evidence="6">
    <location>
        <begin position="290"/>
        <end position="312"/>
    </location>
</feature>
<keyword evidence="2" id="KW-1003">Cell membrane</keyword>
<feature type="transmembrane region" description="Helical" evidence="6">
    <location>
        <begin position="358"/>
        <end position="379"/>
    </location>
</feature>
<dbReference type="Pfam" id="PF01943">
    <property type="entry name" value="Polysacc_synt"/>
    <property type="match status" value="1"/>
</dbReference>
<accession>A0ABP3XWE2</accession>
<feature type="transmembrane region" description="Helical" evidence="6">
    <location>
        <begin position="179"/>
        <end position="197"/>
    </location>
</feature>
<dbReference type="InterPro" id="IPR002797">
    <property type="entry name" value="Polysacc_synth"/>
</dbReference>
<evidence type="ECO:0000256" key="5">
    <source>
        <dbReference type="ARBA" id="ARBA00023136"/>
    </source>
</evidence>
<evidence type="ECO:0000313" key="8">
    <source>
        <dbReference type="Proteomes" id="UP001501126"/>
    </source>
</evidence>
<keyword evidence="4 6" id="KW-1133">Transmembrane helix</keyword>
<feature type="transmembrane region" description="Helical" evidence="6">
    <location>
        <begin position="324"/>
        <end position="346"/>
    </location>
</feature>
<feature type="transmembrane region" description="Helical" evidence="6">
    <location>
        <begin position="122"/>
        <end position="139"/>
    </location>
</feature>
<feature type="transmembrane region" description="Helical" evidence="6">
    <location>
        <begin position="81"/>
        <end position="102"/>
    </location>
</feature>
<feature type="transmembrane region" description="Helical" evidence="6">
    <location>
        <begin position="12"/>
        <end position="34"/>
    </location>
</feature>
<evidence type="ECO:0000256" key="1">
    <source>
        <dbReference type="ARBA" id="ARBA00004651"/>
    </source>
</evidence>
<feature type="transmembrane region" description="Helical" evidence="6">
    <location>
        <begin position="218"/>
        <end position="244"/>
    </location>
</feature>
<evidence type="ECO:0000256" key="4">
    <source>
        <dbReference type="ARBA" id="ARBA00022989"/>
    </source>
</evidence>
<dbReference type="RefSeq" id="WP_343784073.1">
    <property type="nucleotide sequence ID" value="NZ_BAAAFH010000003.1"/>
</dbReference>
<sequence length="477" mass="53576">MIRDFLKEGTIYTLAGFLAKGISLALIPVFTTYFSPNDYGILDLLYVFSMFFAAVFSFQIGQGLTRYLGESHQDSIRKRNLSSTALVFIITTLLLGGVVAIVFRKPILDVLGITHPSHTKTYILAVVSIILNGMFLFFSGHLQALRRKVEFSIASFLHALLGILATYFFVIVLDKGINGVFYATIAIVPVVLLYQFFQLKQDYQFFFSEKLMKKLLKYSMPLVPAAVAYVFLTLTDRICINYFLTKTDLGVYSVGYKFSFAISLIVSGFSTAMAPLLYQRYKEKETKTDMSVLFNWYVFGGLFAVTTLSVFAEETIILFTQKPFYQASDVMPMLYLSVWFSGLSMFAPGMNLQNRTKWIAGVSVVAAILNIGLNIWLIPVFGIKGAALATLGASIVNYATVFVISRRFYTFEVKPFTVMAAVGVACVHVLFTTSSRLALDFGTHTFFFKIVLMTFVFVILVIVFRLRKTWFLKSGAL</sequence>
<feature type="transmembrane region" description="Helical" evidence="6">
    <location>
        <begin position="416"/>
        <end position="434"/>
    </location>
</feature>
<keyword evidence="8" id="KW-1185">Reference proteome</keyword>
<dbReference type="EMBL" id="BAAAFH010000003">
    <property type="protein sequence ID" value="GAA0873740.1"/>
    <property type="molecule type" value="Genomic_DNA"/>
</dbReference>
<name>A0ABP3XWE2_9FLAO</name>
<comment type="caution">
    <text evidence="7">The sequence shown here is derived from an EMBL/GenBank/DDBJ whole genome shotgun (WGS) entry which is preliminary data.</text>
</comment>